<dbReference type="SUPFAM" id="SSF51366">
    <property type="entry name" value="Ribulose-phoshate binding barrel"/>
    <property type="match status" value="1"/>
</dbReference>
<evidence type="ECO:0000256" key="1">
    <source>
        <dbReference type="ARBA" id="ARBA00000056"/>
    </source>
</evidence>
<dbReference type="Proteomes" id="UP001604282">
    <property type="component" value="Unassembled WGS sequence"/>
</dbReference>
<comment type="catalytic activity">
    <reaction evidence="1 7">
        <text>an N-acyl-D-glucosamine 6-phosphate = an N-acyl-D-mannosamine 6-phosphate</text>
        <dbReference type="Rhea" id="RHEA:23932"/>
        <dbReference type="ChEBI" id="CHEBI:57599"/>
        <dbReference type="ChEBI" id="CHEBI:57666"/>
        <dbReference type="EC" id="5.1.3.9"/>
    </reaction>
</comment>
<dbReference type="PANTHER" id="PTHR36204">
    <property type="entry name" value="N-ACETYLMANNOSAMINE-6-PHOSPHATE 2-EPIMERASE-RELATED"/>
    <property type="match status" value="1"/>
</dbReference>
<evidence type="ECO:0000256" key="8">
    <source>
        <dbReference type="SAM" id="MobiDB-lite"/>
    </source>
</evidence>
<gene>
    <name evidence="7" type="primary">nanE</name>
    <name evidence="9" type="ORF">ACGFYS_07365</name>
</gene>
<dbReference type="HAMAP" id="MF_01235">
    <property type="entry name" value="ManNAc6P_epimer"/>
    <property type="match status" value="1"/>
</dbReference>
<dbReference type="InterPro" id="IPR011060">
    <property type="entry name" value="RibuloseP-bd_barrel"/>
</dbReference>
<feature type="region of interest" description="Disordered" evidence="8">
    <location>
        <begin position="232"/>
        <end position="289"/>
    </location>
</feature>
<reference evidence="9 10" key="1">
    <citation type="submission" date="2024-10" db="EMBL/GenBank/DDBJ databases">
        <title>The Natural Products Discovery Center: Release of the First 8490 Sequenced Strains for Exploring Actinobacteria Biosynthetic Diversity.</title>
        <authorList>
            <person name="Kalkreuter E."/>
            <person name="Kautsar S.A."/>
            <person name="Yang D."/>
            <person name="Bader C.D."/>
            <person name="Teijaro C.N."/>
            <person name="Fluegel L."/>
            <person name="Davis C.M."/>
            <person name="Simpson J.R."/>
            <person name="Lauterbach L."/>
            <person name="Steele A.D."/>
            <person name="Gui C."/>
            <person name="Meng S."/>
            <person name="Li G."/>
            <person name="Viehrig K."/>
            <person name="Ye F."/>
            <person name="Su P."/>
            <person name="Kiefer A.F."/>
            <person name="Nichols A."/>
            <person name="Cepeda A.J."/>
            <person name="Yan W."/>
            <person name="Fan B."/>
            <person name="Jiang Y."/>
            <person name="Adhikari A."/>
            <person name="Zheng C.-J."/>
            <person name="Schuster L."/>
            <person name="Cowan T.M."/>
            <person name="Smanski M.J."/>
            <person name="Chevrette M.G."/>
            <person name="De Carvalho L.P.S."/>
            <person name="Shen B."/>
        </authorList>
    </citation>
    <scope>NUCLEOTIDE SEQUENCE [LARGE SCALE GENOMIC DNA]</scope>
    <source>
        <strain evidence="9 10">NPDC048229</strain>
    </source>
</reference>
<dbReference type="NCBIfam" id="NF002231">
    <property type="entry name" value="PRK01130.1"/>
    <property type="match status" value="1"/>
</dbReference>
<dbReference type="InterPro" id="IPR007260">
    <property type="entry name" value="NanE"/>
</dbReference>
<dbReference type="EC" id="5.1.3.9" evidence="7"/>
<dbReference type="InterPro" id="IPR013785">
    <property type="entry name" value="Aldolase_TIM"/>
</dbReference>
<evidence type="ECO:0000256" key="3">
    <source>
        <dbReference type="ARBA" id="ARBA00005081"/>
    </source>
</evidence>
<keyword evidence="5 7" id="KW-0413">Isomerase</keyword>
<comment type="similarity">
    <text evidence="4 7">Belongs to the NanE family.</text>
</comment>
<accession>A0ABW7BMJ5</accession>
<comment type="function">
    <text evidence="2 7">Converts N-acetylmannosamine-6-phosphate (ManNAc-6-P) to N-acetylglucosamine-6-phosphate (GlcNAc-6-P).</text>
</comment>
<evidence type="ECO:0000256" key="7">
    <source>
        <dbReference type="HAMAP-Rule" id="MF_01235"/>
    </source>
</evidence>
<evidence type="ECO:0000313" key="10">
    <source>
        <dbReference type="Proteomes" id="UP001604282"/>
    </source>
</evidence>
<proteinExistence type="inferred from homology"/>
<sequence>MRTSHPAGTSAALRDLAGSLVVSCQALPGEALHGADIMARMARAAVAGGAAAVRINGPEDVAAVRQAVAVPVIGLWKDGDDGVYITPTLAHARCVAEAGADLVALDATRRPRPDGLTLVDTIEALHRLGVGVLADVSTHEEGVAAAAAGADAVATTLSGYTAYSPPPDGPDFALVASLAAVLDVPLIAEGRIGTPEEAARALELGAHAVVVGGAITRPTAITERFTAALPQAAAPSSGPAGSEPAAAPGTAAARGPAATPGPGATSELTAPPPPAPTPVAHRTAEEPTA</sequence>
<dbReference type="Gene3D" id="3.20.20.70">
    <property type="entry name" value="Aldolase class I"/>
    <property type="match status" value="1"/>
</dbReference>
<evidence type="ECO:0000256" key="6">
    <source>
        <dbReference type="ARBA" id="ARBA00023277"/>
    </source>
</evidence>
<evidence type="ECO:0000256" key="2">
    <source>
        <dbReference type="ARBA" id="ARBA00002147"/>
    </source>
</evidence>
<evidence type="ECO:0000256" key="4">
    <source>
        <dbReference type="ARBA" id="ARBA00007439"/>
    </source>
</evidence>
<feature type="compositionally biased region" description="Low complexity" evidence="8">
    <location>
        <begin position="232"/>
        <end position="266"/>
    </location>
</feature>
<evidence type="ECO:0000313" key="9">
    <source>
        <dbReference type="EMBL" id="MFG3188744.1"/>
    </source>
</evidence>
<dbReference type="EMBL" id="JBICZW010000004">
    <property type="protein sequence ID" value="MFG3188744.1"/>
    <property type="molecule type" value="Genomic_DNA"/>
</dbReference>
<name>A0ABW7BMJ5_9ACTN</name>
<dbReference type="RefSeq" id="WP_189851090.1">
    <property type="nucleotide sequence ID" value="NZ_BMVV01000014.1"/>
</dbReference>
<protein>
    <recommendedName>
        <fullName evidence="7">Putative N-acetylmannosamine-6-phosphate 2-epimerase</fullName>
        <ecNumber evidence="7">5.1.3.9</ecNumber>
    </recommendedName>
    <alternativeName>
        <fullName evidence="7">ManNAc-6-P epimerase</fullName>
    </alternativeName>
</protein>
<evidence type="ECO:0000256" key="5">
    <source>
        <dbReference type="ARBA" id="ARBA00023235"/>
    </source>
</evidence>
<comment type="caution">
    <text evidence="9">The sequence shown here is derived from an EMBL/GenBank/DDBJ whole genome shotgun (WGS) entry which is preliminary data.</text>
</comment>
<dbReference type="Pfam" id="PF04131">
    <property type="entry name" value="NanE"/>
    <property type="match status" value="1"/>
</dbReference>
<keyword evidence="10" id="KW-1185">Reference proteome</keyword>
<keyword evidence="6 7" id="KW-0119">Carbohydrate metabolism</keyword>
<dbReference type="GO" id="GO:0047465">
    <property type="term" value="F:N-acylglucosamine-6-phosphate 2-epimerase activity"/>
    <property type="evidence" value="ECO:0007669"/>
    <property type="project" value="UniProtKB-EC"/>
</dbReference>
<dbReference type="PANTHER" id="PTHR36204:SF1">
    <property type="entry name" value="N-ACETYLMANNOSAMINE-6-PHOSPHATE 2-EPIMERASE-RELATED"/>
    <property type="match status" value="1"/>
</dbReference>
<comment type="pathway">
    <text evidence="3 7">Amino-sugar metabolism; N-acetylneuraminate degradation; D-fructose 6-phosphate from N-acetylneuraminate: step 3/5.</text>
</comment>
<organism evidence="9 10">
    <name type="scientific">Streptomyces omiyaensis</name>
    <dbReference type="NCBI Taxonomy" id="68247"/>
    <lineage>
        <taxon>Bacteria</taxon>
        <taxon>Bacillati</taxon>
        <taxon>Actinomycetota</taxon>
        <taxon>Actinomycetes</taxon>
        <taxon>Kitasatosporales</taxon>
        <taxon>Streptomycetaceae</taxon>
        <taxon>Streptomyces</taxon>
    </lineage>
</organism>